<dbReference type="PROSITE" id="PS50297">
    <property type="entry name" value="ANK_REP_REGION"/>
    <property type="match status" value="1"/>
</dbReference>
<keyword evidence="5" id="KW-1185">Reference proteome</keyword>
<dbReference type="GO" id="GO:0016020">
    <property type="term" value="C:membrane"/>
    <property type="evidence" value="ECO:0007669"/>
    <property type="project" value="TreeGrafter"/>
</dbReference>
<reference evidence="4 5" key="1">
    <citation type="journal article" date="2021" name="Nat. Commun.">
        <title>Incipient diploidization of the medicinal plant Perilla within 10,000 years.</title>
        <authorList>
            <person name="Zhang Y."/>
            <person name="Shen Q."/>
            <person name="Leng L."/>
            <person name="Zhang D."/>
            <person name="Chen S."/>
            <person name="Shi Y."/>
            <person name="Ning Z."/>
            <person name="Chen S."/>
        </authorList>
    </citation>
    <scope>NUCLEOTIDE SEQUENCE [LARGE SCALE GENOMIC DNA]</scope>
    <source>
        <strain evidence="5">cv. PC099</strain>
    </source>
</reference>
<evidence type="ECO:0000313" key="4">
    <source>
        <dbReference type="EMBL" id="KAH6756843.1"/>
    </source>
</evidence>
<comment type="caution">
    <text evidence="4">The sequence shown here is derived from an EMBL/GenBank/DDBJ whole genome shotgun (WGS) entry which is preliminary data.</text>
</comment>
<sequence length="563" mass="62961">MSDDRAAMHRAALKGDWNSVQELVEKNEELVRIPITEGGEIALHVAALEDRHDFVYKLMGKMGNGDVEIQNVKGCTALCFAAAAGHTHIARQMVTKFPNLATIKGDNGVTPLYMAALQGYDELAKFLYDKSNFESWPPQDQINLLTASIDSDLYDFATRIVHEHGALAVAEDANGDTALQVLARKPRLAFSCNNNRQGLLLKIITTALPCIKSNNKTHDMNIAHGDAYILFDYLWEAAAKTCREDVEAARGAANTSLKLFFEAAESGNDDFLVELLKRDHNFLYKVNELKQSIFHVAVLHRYVKVFNLTYELGGLKDLIATYIDTDGNNMLHLAAKLAPPNQLNTIPGAALQMQREVLWYKEVEKLVRPAYRNKKNNADETPHELFLKEHEPLRKEGEKSMKQNAKACMLVTMLIATVVFTTAFTVPGGYENSTGAPILEKRKLFMVFPVSEAVATLSSLISMLMFLSILTSRYSDDDFLKRLPFWLVVGVAALFFSIVAMMVALCTCLLFFEHGWATVTLFLVLFASVPTVFVVLKYPLLVTILRCTYGCTGLFRSYHRLHS</sequence>
<dbReference type="PANTHER" id="PTHR24177:SF292">
    <property type="entry name" value="ANKYRIN REPEAT FAMILY PROTEIN-RELATED"/>
    <property type="match status" value="1"/>
</dbReference>
<dbReference type="SUPFAM" id="SSF48403">
    <property type="entry name" value="Ankyrin repeat"/>
    <property type="match status" value="2"/>
</dbReference>
<dbReference type="InterPro" id="IPR036770">
    <property type="entry name" value="Ankyrin_rpt-contain_sf"/>
</dbReference>
<feature type="domain" description="PGG" evidence="3">
    <location>
        <begin position="399"/>
        <end position="509"/>
    </location>
</feature>
<feature type="transmembrane region" description="Helical" evidence="2">
    <location>
        <begin position="407"/>
        <end position="426"/>
    </location>
</feature>
<dbReference type="EMBL" id="SDAM02029499">
    <property type="protein sequence ID" value="KAH6756843.1"/>
    <property type="molecule type" value="Genomic_DNA"/>
</dbReference>
<protein>
    <recommendedName>
        <fullName evidence="3">PGG domain-containing protein</fullName>
    </recommendedName>
</protein>
<evidence type="ECO:0000256" key="1">
    <source>
        <dbReference type="PROSITE-ProRule" id="PRU00023"/>
    </source>
</evidence>
<name>A0AAD4NY80_PERFH</name>
<proteinExistence type="predicted"/>
<dbReference type="Gene3D" id="1.25.40.20">
    <property type="entry name" value="Ankyrin repeat-containing domain"/>
    <property type="match status" value="2"/>
</dbReference>
<evidence type="ECO:0000259" key="3">
    <source>
        <dbReference type="Pfam" id="PF13962"/>
    </source>
</evidence>
<organism evidence="4 5">
    <name type="scientific">Perilla frutescens var. hirtella</name>
    <name type="common">Perilla citriodora</name>
    <name type="synonym">Perilla setoyensis</name>
    <dbReference type="NCBI Taxonomy" id="608512"/>
    <lineage>
        <taxon>Eukaryota</taxon>
        <taxon>Viridiplantae</taxon>
        <taxon>Streptophyta</taxon>
        <taxon>Embryophyta</taxon>
        <taxon>Tracheophyta</taxon>
        <taxon>Spermatophyta</taxon>
        <taxon>Magnoliopsida</taxon>
        <taxon>eudicotyledons</taxon>
        <taxon>Gunneridae</taxon>
        <taxon>Pentapetalae</taxon>
        <taxon>asterids</taxon>
        <taxon>lamiids</taxon>
        <taxon>Lamiales</taxon>
        <taxon>Lamiaceae</taxon>
        <taxon>Nepetoideae</taxon>
        <taxon>Elsholtzieae</taxon>
        <taxon>Perilla</taxon>
    </lineage>
</organism>
<dbReference type="InterPro" id="IPR002110">
    <property type="entry name" value="Ankyrin_rpt"/>
</dbReference>
<dbReference type="InterPro" id="IPR026961">
    <property type="entry name" value="PGG_dom"/>
</dbReference>
<keyword evidence="2" id="KW-1133">Transmembrane helix</keyword>
<dbReference type="SMART" id="SM00248">
    <property type="entry name" value="ANK"/>
    <property type="match status" value="5"/>
</dbReference>
<dbReference type="Pfam" id="PF12796">
    <property type="entry name" value="Ank_2"/>
    <property type="match status" value="1"/>
</dbReference>
<keyword evidence="2" id="KW-0812">Transmembrane</keyword>
<evidence type="ECO:0000313" key="5">
    <source>
        <dbReference type="Proteomes" id="UP001190926"/>
    </source>
</evidence>
<accession>A0AAD4NY80</accession>
<dbReference type="PROSITE" id="PS50088">
    <property type="entry name" value="ANK_REPEAT"/>
    <property type="match status" value="1"/>
</dbReference>
<evidence type="ECO:0000256" key="2">
    <source>
        <dbReference type="SAM" id="Phobius"/>
    </source>
</evidence>
<feature type="transmembrane region" description="Helical" evidence="2">
    <location>
        <begin position="446"/>
        <end position="471"/>
    </location>
</feature>
<keyword evidence="1" id="KW-0040">ANK repeat</keyword>
<dbReference type="PANTHER" id="PTHR24177">
    <property type="entry name" value="CASKIN"/>
    <property type="match status" value="1"/>
</dbReference>
<feature type="transmembrane region" description="Helical" evidence="2">
    <location>
        <begin position="483"/>
        <end position="512"/>
    </location>
</feature>
<dbReference type="AlphaFoldDB" id="A0AAD4NY80"/>
<dbReference type="Pfam" id="PF13962">
    <property type="entry name" value="PGG"/>
    <property type="match status" value="1"/>
</dbReference>
<feature type="repeat" description="ANK" evidence="1">
    <location>
        <begin position="107"/>
        <end position="131"/>
    </location>
</feature>
<gene>
    <name evidence="4" type="ORF">C2S53_000611</name>
</gene>
<keyword evidence="2" id="KW-0472">Membrane</keyword>
<dbReference type="Proteomes" id="UP001190926">
    <property type="component" value="Unassembled WGS sequence"/>
</dbReference>
<feature type="transmembrane region" description="Helical" evidence="2">
    <location>
        <begin position="518"/>
        <end position="536"/>
    </location>
</feature>